<gene>
    <name evidence="1" type="ORF">CTE05_29340</name>
</gene>
<accession>A0A511JMY7</accession>
<dbReference type="AlphaFoldDB" id="A0A511JMY7"/>
<evidence type="ECO:0000313" key="1">
    <source>
        <dbReference type="EMBL" id="GEL99387.1"/>
    </source>
</evidence>
<keyword evidence="2" id="KW-1185">Reference proteome</keyword>
<comment type="caution">
    <text evidence="1">The sequence shown here is derived from an EMBL/GenBank/DDBJ whole genome shotgun (WGS) entry which is preliminary data.</text>
</comment>
<reference evidence="1 2" key="1">
    <citation type="submission" date="2019-07" db="EMBL/GenBank/DDBJ databases">
        <title>Whole genome shotgun sequence of Cellulomonas terrae NBRC 100819.</title>
        <authorList>
            <person name="Hosoyama A."/>
            <person name="Uohara A."/>
            <person name="Ohji S."/>
            <person name="Ichikawa N."/>
        </authorList>
    </citation>
    <scope>NUCLEOTIDE SEQUENCE [LARGE SCALE GENOMIC DNA]</scope>
    <source>
        <strain evidence="1 2">NBRC 100819</strain>
    </source>
</reference>
<organism evidence="1 2">
    <name type="scientific">Cellulomonas terrae</name>
    <dbReference type="NCBI Taxonomy" id="311234"/>
    <lineage>
        <taxon>Bacteria</taxon>
        <taxon>Bacillati</taxon>
        <taxon>Actinomycetota</taxon>
        <taxon>Actinomycetes</taxon>
        <taxon>Micrococcales</taxon>
        <taxon>Cellulomonadaceae</taxon>
        <taxon>Cellulomonas</taxon>
    </lineage>
</organism>
<dbReference type="EMBL" id="BJWH01000017">
    <property type="protein sequence ID" value="GEL99387.1"/>
    <property type="molecule type" value="Genomic_DNA"/>
</dbReference>
<proteinExistence type="predicted"/>
<dbReference type="Proteomes" id="UP000321049">
    <property type="component" value="Unassembled WGS sequence"/>
</dbReference>
<sequence length="78" mass="8759">MSSPCPRCHQGSVDRYLLVATSEQLFVCDECEAAWPDDRIDLIAFSQLTDVTEDRGLTPLWTELRKLGDDHDSSDPCS</sequence>
<evidence type="ECO:0000313" key="2">
    <source>
        <dbReference type="Proteomes" id="UP000321049"/>
    </source>
</evidence>
<name>A0A511JMY7_9CELL</name>
<protein>
    <recommendedName>
        <fullName evidence="3">Transcription factor zinc-finger domain-containing protein</fullName>
    </recommendedName>
</protein>
<evidence type="ECO:0008006" key="3">
    <source>
        <dbReference type="Google" id="ProtNLM"/>
    </source>
</evidence>